<dbReference type="EMBL" id="JH993048">
    <property type="protein sequence ID" value="EKX38414.1"/>
    <property type="molecule type" value="Genomic_DNA"/>
</dbReference>
<evidence type="ECO:0000259" key="8">
    <source>
        <dbReference type="PROSITE" id="PS50016"/>
    </source>
</evidence>
<dbReference type="InterPro" id="IPR011011">
    <property type="entry name" value="Znf_FYVE_PHD"/>
</dbReference>
<accession>L1IR90</accession>
<feature type="compositionally biased region" description="Low complexity" evidence="7">
    <location>
        <begin position="868"/>
        <end position="878"/>
    </location>
</feature>
<dbReference type="GO" id="GO:0003723">
    <property type="term" value="F:RNA binding"/>
    <property type="evidence" value="ECO:0007669"/>
    <property type="project" value="UniProtKB-UniRule"/>
</dbReference>
<dbReference type="InterPro" id="IPR019787">
    <property type="entry name" value="Znf_PHD-finger"/>
</dbReference>
<reference evidence="13" key="3">
    <citation type="submission" date="2016-03" db="UniProtKB">
        <authorList>
            <consortium name="EnsemblProtists"/>
        </authorList>
    </citation>
    <scope>IDENTIFICATION</scope>
</reference>
<dbReference type="RefSeq" id="XP_005825394.1">
    <property type="nucleotide sequence ID" value="XM_005825337.1"/>
</dbReference>
<dbReference type="SUPFAM" id="SSF63748">
    <property type="entry name" value="Tudor/PWWP/MBT"/>
    <property type="match status" value="1"/>
</dbReference>
<dbReference type="CDD" id="cd00084">
    <property type="entry name" value="HMG-box_SF"/>
    <property type="match status" value="1"/>
</dbReference>
<evidence type="ECO:0000256" key="1">
    <source>
        <dbReference type="ARBA" id="ARBA00022723"/>
    </source>
</evidence>
<feature type="compositionally biased region" description="Gly residues" evidence="7">
    <location>
        <begin position="856"/>
        <end position="867"/>
    </location>
</feature>
<feature type="compositionally biased region" description="Basic and acidic residues" evidence="7">
    <location>
        <begin position="617"/>
        <end position="654"/>
    </location>
</feature>
<dbReference type="SUPFAM" id="SSF54928">
    <property type="entry name" value="RNA-binding domain, RBD"/>
    <property type="match status" value="1"/>
</dbReference>
<name>L1IR90_GUITC</name>
<dbReference type="SMART" id="SM00249">
    <property type="entry name" value="PHD"/>
    <property type="match status" value="1"/>
</dbReference>
<dbReference type="PROSITE" id="PS50812">
    <property type="entry name" value="PWWP"/>
    <property type="match status" value="1"/>
</dbReference>
<sequence length="994" mass="109388">MAPSPEAASREGSDSSSSSSEDEVKQDHSSKTVPDSSDSAEKKAQSKDRFYSLARLTFPKMKAVKSSSEDKAKEGGEKGKLDSEKDKESTDSTAKTEKAPAKQSKAAENNSDQKASEKKTSSASSSKRRGQLTWVRIKGYPWWPGMIVEMEDVPPHLKDNVLDAKRPESELAYCFGDHMFTWSRNDELKNFDKHYNELSKKSTSKLFKTAVQEANLEKESPGSQLAAAFPPESDTLALMEDEDPIPKEKKKSSKKRSRVSNDSSSSDSEDESSKSKKKKQKQEKKESKKKTSEKHKIEKEDDAKSSKKSKSETNSSSEDTSSKAKTGFEIFCNTNRQKVQQANPKATPAEVVMVMVKMWQGLDPEHKEKFERKAKKEAEPKKEKQEETSDSKTEKAAEKKSKDKELKKSMPKKPIIDTAKEESQESSEDEARNHDYCDDCGDAGDLLCCDGCPAAYHAACIGVADPSKLPDPWYCNACKRLKDFGKKTPNESSKASERERAQEKAKAPPPPAPKKKVYADGEIKIPKKANSGDSKPEGEGSSQDKVEFKSNDTKLYVGNLASEATNERELRDVFSRCLQSLYPPVTLSQFKDPASARRAMNSEQGTVIGGQSIHIKPYSDKNEPARVRERNDRPERNVAHEKKANRPEGGRKEAEMVAMPPRVHEDPSKRVKKPVLDALLLRQIDECENTWNIATTREIIEGFAELKKLKHAEYNQNIADLDHKHRTAKVKMGELHRFNLQNSSAADSGYLMQTHHQQFAQLEQEYQEAKMGFMKQHAADLADLITREQHVMQQLRIPGFVGCEPGTANASVIERQSAVLDYMISKFPPAPKAPPPAPMHVAASVSYSDPRRTFQGGQGGFGSGAYGGKQQQQQQQQQGMGGGQGDYDVGAGSLKAERAGRGDAQGEVGHEDLLALLGAVGGQGGLGQTAGEGSERESQGALKAAEPSSSQTRQEGQQGREETKAEPAPAAETATLDIGDVQALLSQIQNVVGT</sequence>
<dbReference type="EnsemblProtists" id="EKX38414">
    <property type="protein sequence ID" value="EKX38414"/>
    <property type="gene ID" value="GUITHDRAFT_144200"/>
</dbReference>
<dbReference type="InterPro" id="IPR012677">
    <property type="entry name" value="Nucleotide-bd_a/b_plait_sf"/>
</dbReference>
<dbReference type="Gene3D" id="3.30.70.330">
    <property type="match status" value="1"/>
</dbReference>
<keyword evidence="6" id="KW-0539">Nucleus</keyword>
<dbReference type="GO" id="GO:0003677">
    <property type="term" value="F:DNA binding"/>
    <property type="evidence" value="ECO:0007669"/>
    <property type="project" value="UniProtKB-UniRule"/>
</dbReference>
<dbReference type="InterPro" id="IPR035979">
    <property type="entry name" value="RBD_domain_sf"/>
</dbReference>
<dbReference type="Proteomes" id="UP000011087">
    <property type="component" value="Unassembled WGS sequence"/>
</dbReference>
<dbReference type="KEGG" id="gtt:GUITHDRAFT_144200"/>
<dbReference type="InterPro" id="IPR052657">
    <property type="entry name" value="PDP_family_Arabidopsis"/>
</dbReference>
<feature type="region of interest" description="Disordered" evidence="7">
    <location>
        <begin position="925"/>
        <end position="975"/>
    </location>
</feature>
<gene>
    <name evidence="12" type="ORF">GUITHDRAFT_144200</name>
</gene>
<feature type="compositionally biased region" description="Basic and acidic residues" evidence="7">
    <location>
        <begin position="39"/>
        <end position="50"/>
    </location>
</feature>
<keyword evidence="5" id="KW-0694">RNA-binding</keyword>
<reference evidence="14" key="2">
    <citation type="submission" date="2012-11" db="EMBL/GenBank/DDBJ databases">
        <authorList>
            <person name="Kuo A."/>
            <person name="Curtis B.A."/>
            <person name="Tanifuji G."/>
            <person name="Burki F."/>
            <person name="Gruber A."/>
            <person name="Irimia M."/>
            <person name="Maruyama S."/>
            <person name="Arias M.C."/>
            <person name="Ball S.G."/>
            <person name="Gile G.H."/>
            <person name="Hirakawa Y."/>
            <person name="Hopkins J.F."/>
            <person name="Rensing S.A."/>
            <person name="Schmutz J."/>
            <person name="Symeonidi A."/>
            <person name="Elias M."/>
            <person name="Eveleigh R.J."/>
            <person name="Herman E.K."/>
            <person name="Klute M.J."/>
            <person name="Nakayama T."/>
            <person name="Obornik M."/>
            <person name="Reyes-Prieto A."/>
            <person name="Armbrust E.V."/>
            <person name="Aves S.J."/>
            <person name="Beiko R.G."/>
            <person name="Coutinho P."/>
            <person name="Dacks J.B."/>
            <person name="Durnford D.G."/>
            <person name="Fast N.M."/>
            <person name="Green B.R."/>
            <person name="Grisdale C."/>
            <person name="Hempe F."/>
            <person name="Henrissat B."/>
            <person name="Hoppner M.P."/>
            <person name="Ishida K.-I."/>
            <person name="Kim E."/>
            <person name="Koreny L."/>
            <person name="Kroth P.G."/>
            <person name="Liu Y."/>
            <person name="Malik S.-B."/>
            <person name="Maier U.G."/>
            <person name="McRose D."/>
            <person name="Mock T."/>
            <person name="Neilson J.A."/>
            <person name="Onodera N.T."/>
            <person name="Poole A.M."/>
            <person name="Pritham E.J."/>
            <person name="Richards T.A."/>
            <person name="Rocap G."/>
            <person name="Roy S.W."/>
            <person name="Sarai C."/>
            <person name="Schaack S."/>
            <person name="Shirato S."/>
            <person name="Slamovits C.H."/>
            <person name="Spencer D.F."/>
            <person name="Suzuki S."/>
            <person name="Worden A.Z."/>
            <person name="Zauner S."/>
            <person name="Barry K."/>
            <person name="Bell C."/>
            <person name="Bharti A.K."/>
            <person name="Crow J.A."/>
            <person name="Grimwood J."/>
            <person name="Kramer R."/>
            <person name="Lindquist E."/>
            <person name="Lucas S."/>
            <person name="Salamov A."/>
            <person name="McFadden G.I."/>
            <person name="Lane C.E."/>
            <person name="Keeling P.J."/>
            <person name="Gray M.W."/>
            <person name="Grigoriev I.V."/>
            <person name="Archibald J.M."/>
        </authorList>
    </citation>
    <scope>NUCLEOTIDE SEQUENCE</scope>
    <source>
        <strain evidence="14">CCMP2712</strain>
    </source>
</reference>
<feature type="domain" description="RRM" evidence="9">
    <location>
        <begin position="553"/>
        <end position="620"/>
    </location>
</feature>
<keyword evidence="6" id="KW-0238">DNA-binding</keyword>
<dbReference type="InterPro" id="IPR036910">
    <property type="entry name" value="HMG_box_dom_sf"/>
</dbReference>
<dbReference type="OrthoDB" id="62853at2759"/>
<dbReference type="InterPro" id="IPR000504">
    <property type="entry name" value="RRM_dom"/>
</dbReference>
<dbReference type="eggNOG" id="KOG1473">
    <property type="taxonomic scope" value="Eukaryota"/>
</dbReference>
<dbReference type="InterPro" id="IPR000313">
    <property type="entry name" value="PWWP_dom"/>
</dbReference>
<dbReference type="Pfam" id="PF00628">
    <property type="entry name" value="PHD"/>
    <property type="match status" value="1"/>
</dbReference>
<dbReference type="GO" id="GO:0005634">
    <property type="term" value="C:nucleus"/>
    <property type="evidence" value="ECO:0007669"/>
    <property type="project" value="UniProtKB-UniRule"/>
</dbReference>
<proteinExistence type="predicted"/>
<dbReference type="CDD" id="cd05162">
    <property type="entry name" value="PWWP"/>
    <property type="match status" value="1"/>
</dbReference>
<dbReference type="PROSITE" id="PS50016">
    <property type="entry name" value="ZF_PHD_2"/>
    <property type="match status" value="1"/>
</dbReference>
<reference evidence="12 14" key="1">
    <citation type="journal article" date="2012" name="Nature">
        <title>Algal genomes reveal evolutionary mosaicism and the fate of nucleomorphs.</title>
        <authorList>
            <consortium name="DOE Joint Genome Institute"/>
            <person name="Curtis B.A."/>
            <person name="Tanifuji G."/>
            <person name="Burki F."/>
            <person name="Gruber A."/>
            <person name="Irimia M."/>
            <person name="Maruyama S."/>
            <person name="Arias M.C."/>
            <person name="Ball S.G."/>
            <person name="Gile G.H."/>
            <person name="Hirakawa Y."/>
            <person name="Hopkins J.F."/>
            <person name="Kuo A."/>
            <person name="Rensing S.A."/>
            <person name="Schmutz J."/>
            <person name="Symeonidi A."/>
            <person name="Elias M."/>
            <person name="Eveleigh R.J."/>
            <person name="Herman E.K."/>
            <person name="Klute M.J."/>
            <person name="Nakayama T."/>
            <person name="Obornik M."/>
            <person name="Reyes-Prieto A."/>
            <person name="Armbrust E.V."/>
            <person name="Aves S.J."/>
            <person name="Beiko R.G."/>
            <person name="Coutinho P."/>
            <person name="Dacks J.B."/>
            <person name="Durnford D.G."/>
            <person name="Fast N.M."/>
            <person name="Green B.R."/>
            <person name="Grisdale C.J."/>
            <person name="Hempel F."/>
            <person name="Henrissat B."/>
            <person name="Hoppner M.P."/>
            <person name="Ishida K."/>
            <person name="Kim E."/>
            <person name="Koreny L."/>
            <person name="Kroth P.G."/>
            <person name="Liu Y."/>
            <person name="Malik S.B."/>
            <person name="Maier U.G."/>
            <person name="McRose D."/>
            <person name="Mock T."/>
            <person name="Neilson J.A."/>
            <person name="Onodera N.T."/>
            <person name="Poole A.M."/>
            <person name="Pritham E.J."/>
            <person name="Richards T.A."/>
            <person name="Rocap G."/>
            <person name="Roy S.W."/>
            <person name="Sarai C."/>
            <person name="Schaack S."/>
            <person name="Shirato S."/>
            <person name="Slamovits C.H."/>
            <person name="Spencer D.F."/>
            <person name="Suzuki S."/>
            <person name="Worden A.Z."/>
            <person name="Zauner S."/>
            <person name="Barry K."/>
            <person name="Bell C."/>
            <person name="Bharti A.K."/>
            <person name="Crow J.A."/>
            <person name="Grimwood J."/>
            <person name="Kramer R."/>
            <person name="Lindquist E."/>
            <person name="Lucas S."/>
            <person name="Salamov A."/>
            <person name="McFadden G.I."/>
            <person name="Lane C.E."/>
            <person name="Keeling P.J."/>
            <person name="Gray M.W."/>
            <person name="Grigoriev I.V."/>
            <person name="Archibald J.M."/>
        </authorList>
    </citation>
    <scope>NUCLEOTIDE SEQUENCE</scope>
    <source>
        <strain evidence="12 14">CCMP2712</strain>
    </source>
</reference>
<feature type="region of interest" description="Disordered" evidence="7">
    <location>
        <begin position="213"/>
        <end position="326"/>
    </location>
</feature>
<feature type="region of interest" description="Disordered" evidence="7">
    <location>
        <begin position="361"/>
        <end position="436"/>
    </location>
</feature>
<feature type="region of interest" description="Disordered" evidence="7">
    <location>
        <begin position="849"/>
        <end position="891"/>
    </location>
</feature>
<dbReference type="PANTHER" id="PTHR10688">
    <property type="entry name" value="PWWP DOMAIN-CONTAINING PROTEIN"/>
    <property type="match status" value="1"/>
</dbReference>
<feature type="domain" description="HMG box" evidence="10">
    <location>
        <begin position="321"/>
        <end position="389"/>
    </location>
</feature>
<feature type="compositionally biased region" description="Basic and acidic residues" evidence="7">
    <location>
        <begin position="283"/>
        <end position="311"/>
    </location>
</feature>
<feature type="region of interest" description="Disordered" evidence="7">
    <location>
        <begin position="605"/>
        <end position="654"/>
    </location>
</feature>
<dbReference type="Gene3D" id="2.30.30.140">
    <property type="match status" value="1"/>
</dbReference>
<evidence type="ECO:0000313" key="14">
    <source>
        <dbReference type="Proteomes" id="UP000011087"/>
    </source>
</evidence>
<evidence type="ECO:0000259" key="9">
    <source>
        <dbReference type="PROSITE" id="PS50102"/>
    </source>
</evidence>
<dbReference type="GeneID" id="17295232"/>
<dbReference type="InterPro" id="IPR019786">
    <property type="entry name" value="Zinc_finger_PHD-type_CS"/>
</dbReference>
<keyword evidence="2 4" id="KW-0863">Zinc-finger</keyword>
<feature type="compositionally biased region" description="Basic residues" evidence="7">
    <location>
        <begin position="248"/>
        <end position="258"/>
    </location>
</feature>
<keyword evidence="1" id="KW-0479">Metal-binding</keyword>
<keyword evidence="14" id="KW-1185">Reference proteome</keyword>
<feature type="compositionally biased region" description="Low complexity" evidence="7">
    <location>
        <begin position="966"/>
        <end position="975"/>
    </location>
</feature>
<feature type="compositionally biased region" description="Basic and acidic residues" evidence="7">
    <location>
        <begin position="67"/>
        <end position="100"/>
    </location>
</feature>
<feature type="region of interest" description="Disordered" evidence="7">
    <location>
        <begin position="486"/>
        <end position="547"/>
    </location>
</feature>
<dbReference type="InterPro" id="IPR013083">
    <property type="entry name" value="Znf_RING/FYVE/PHD"/>
</dbReference>
<dbReference type="PaxDb" id="55529-EKX38414"/>
<dbReference type="GO" id="GO:0008270">
    <property type="term" value="F:zinc ion binding"/>
    <property type="evidence" value="ECO:0007669"/>
    <property type="project" value="UniProtKB-KW"/>
</dbReference>
<dbReference type="Gene3D" id="3.30.40.10">
    <property type="entry name" value="Zinc/RING finger domain, C3HC4 (zinc finger)"/>
    <property type="match status" value="1"/>
</dbReference>
<dbReference type="SUPFAM" id="SSF47095">
    <property type="entry name" value="HMG-box"/>
    <property type="match status" value="1"/>
</dbReference>
<evidence type="ECO:0000256" key="6">
    <source>
        <dbReference type="PROSITE-ProRule" id="PRU00267"/>
    </source>
</evidence>
<dbReference type="SMART" id="SM00360">
    <property type="entry name" value="RRM"/>
    <property type="match status" value="1"/>
</dbReference>
<evidence type="ECO:0000256" key="5">
    <source>
        <dbReference type="PROSITE-ProRule" id="PRU00176"/>
    </source>
</evidence>
<feature type="compositionally biased region" description="Low complexity" evidence="7">
    <location>
        <begin position="312"/>
        <end position="325"/>
    </location>
</feature>
<feature type="compositionally biased region" description="Basic and acidic residues" evidence="7">
    <location>
        <begin position="363"/>
        <end position="436"/>
    </location>
</feature>
<feature type="domain" description="PHD-type" evidence="8">
    <location>
        <begin position="434"/>
        <end position="481"/>
    </location>
</feature>
<feature type="compositionally biased region" description="Low complexity" evidence="7">
    <location>
        <begin position="948"/>
        <end position="957"/>
    </location>
</feature>
<feature type="DNA-binding region" description="HMG box" evidence="6">
    <location>
        <begin position="321"/>
        <end position="389"/>
    </location>
</feature>
<evidence type="ECO:0000313" key="12">
    <source>
        <dbReference type="EMBL" id="EKX38414.1"/>
    </source>
</evidence>
<dbReference type="OMA" id="CIITDPR"/>
<evidence type="ECO:0000259" key="10">
    <source>
        <dbReference type="PROSITE" id="PS50118"/>
    </source>
</evidence>
<dbReference type="PROSITE" id="PS50102">
    <property type="entry name" value="RRM"/>
    <property type="match status" value="1"/>
</dbReference>
<dbReference type="InterPro" id="IPR001965">
    <property type="entry name" value="Znf_PHD"/>
</dbReference>
<evidence type="ECO:0000256" key="2">
    <source>
        <dbReference type="ARBA" id="ARBA00022771"/>
    </source>
</evidence>
<feature type="domain" description="PWWP" evidence="11">
    <location>
        <begin position="129"/>
        <end position="182"/>
    </location>
</feature>
<dbReference type="SMART" id="SM00398">
    <property type="entry name" value="HMG"/>
    <property type="match status" value="1"/>
</dbReference>
<feature type="compositionally biased region" description="Basic and acidic residues" evidence="7">
    <location>
        <begin position="486"/>
        <end position="506"/>
    </location>
</feature>
<dbReference type="InterPro" id="IPR009071">
    <property type="entry name" value="HMG_box_dom"/>
</dbReference>
<dbReference type="AlphaFoldDB" id="L1IR90"/>
<dbReference type="Pfam" id="PF00505">
    <property type="entry name" value="HMG_box"/>
    <property type="match status" value="1"/>
</dbReference>
<evidence type="ECO:0000256" key="3">
    <source>
        <dbReference type="ARBA" id="ARBA00022833"/>
    </source>
</evidence>
<dbReference type="STRING" id="905079.L1IR90"/>
<organism evidence="12">
    <name type="scientific">Guillardia theta (strain CCMP2712)</name>
    <name type="common">Cryptophyte</name>
    <dbReference type="NCBI Taxonomy" id="905079"/>
    <lineage>
        <taxon>Eukaryota</taxon>
        <taxon>Cryptophyceae</taxon>
        <taxon>Pyrenomonadales</taxon>
        <taxon>Geminigeraceae</taxon>
        <taxon>Guillardia</taxon>
    </lineage>
</organism>
<evidence type="ECO:0000256" key="4">
    <source>
        <dbReference type="PROSITE-ProRule" id="PRU00146"/>
    </source>
</evidence>
<dbReference type="PROSITE" id="PS50118">
    <property type="entry name" value="HMG_BOX_2"/>
    <property type="match status" value="1"/>
</dbReference>
<evidence type="ECO:0000313" key="13">
    <source>
        <dbReference type="EnsemblProtists" id="EKX38414"/>
    </source>
</evidence>
<dbReference type="Gene3D" id="1.10.30.10">
    <property type="entry name" value="High mobility group box domain"/>
    <property type="match status" value="1"/>
</dbReference>
<protein>
    <submittedName>
        <fullName evidence="12 13">Uncharacterized protein</fullName>
    </submittedName>
</protein>
<feature type="compositionally biased region" description="Basic and acidic residues" evidence="7">
    <location>
        <begin position="534"/>
        <end position="547"/>
    </location>
</feature>
<dbReference type="Pfam" id="PF00855">
    <property type="entry name" value="PWWP"/>
    <property type="match status" value="1"/>
</dbReference>
<dbReference type="HOGENOM" id="CLU_301003_0_0_1"/>
<evidence type="ECO:0000259" key="11">
    <source>
        <dbReference type="PROSITE" id="PS50812"/>
    </source>
</evidence>
<keyword evidence="3" id="KW-0862">Zinc</keyword>
<dbReference type="PROSITE" id="PS01359">
    <property type="entry name" value="ZF_PHD_1"/>
    <property type="match status" value="1"/>
</dbReference>
<dbReference type="SUPFAM" id="SSF57903">
    <property type="entry name" value="FYVE/PHD zinc finger"/>
    <property type="match status" value="1"/>
</dbReference>
<feature type="region of interest" description="Disordered" evidence="7">
    <location>
        <begin position="1"/>
        <end position="130"/>
    </location>
</feature>
<dbReference type="PANTHER" id="PTHR10688:SF5">
    <property type="entry name" value="PWWP DOMAIN-CONTAINING PROTEIN 1-RELATED"/>
    <property type="match status" value="1"/>
</dbReference>
<evidence type="ECO:0000256" key="7">
    <source>
        <dbReference type="SAM" id="MobiDB-lite"/>
    </source>
</evidence>